<accession>A0AB39CCU9</accession>
<dbReference type="EMBL" id="PQ015378">
    <property type="protein sequence ID" value="XDJ14682.1"/>
    <property type="molecule type" value="Genomic_DNA"/>
</dbReference>
<evidence type="ECO:0008006" key="2">
    <source>
        <dbReference type="Google" id="ProtNLM"/>
    </source>
</evidence>
<reference evidence="1" key="1">
    <citation type="submission" date="2024-07" db="EMBL/GenBank/DDBJ databases">
        <authorList>
            <person name="Bringhurst R.M."/>
            <person name="Homer T.E."/>
        </authorList>
    </citation>
    <scope>NUCLEOTIDE SEQUENCE</scope>
</reference>
<name>A0AB39CCU9_9VIRU</name>
<organism evidence="1">
    <name type="scientific">Pseudomonas phage RVTF4</name>
    <dbReference type="NCBI Taxonomy" id="3236931"/>
    <lineage>
        <taxon>Viruses</taxon>
    </lineage>
</organism>
<evidence type="ECO:0000313" key="1">
    <source>
        <dbReference type="EMBL" id="XDJ14682.1"/>
    </source>
</evidence>
<protein>
    <recommendedName>
        <fullName evidence="2">DUF5655 domain-containing protein</fullName>
    </recommendedName>
</protein>
<proteinExistence type="predicted"/>
<sequence length="114" mass="13217">MMLREHTIVVDLWDAKQDYQSVKEVLTHKLGKTEFEGAPKLTWCINNVATRAVVIAIGKDQFVLYTTVDKQAHPQDWAWIDQRFNHDDLHHLAKSDVRMGMKYLLAEARGEKIV</sequence>